<evidence type="ECO:0000256" key="10">
    <source>
        <dbReference type="SAM" id="Phobius"/>
    </source>
</evidence>
<evidence type="ECO:0000256" key="9">
    <source>
        <dbReference type="SAM" id="MobiDB-lite"/>
    </source>
</evidence>
<feature type="domain" description="OmpA-like" evidence="11">
    <location>
        <begin position="133"/>
        <end position="253"/>
    </location>
</feature>
<comment type="caution">
    <text evidence="12">The sequence shown here is derived from an EMBL/GenBank/DDBJ whole genome shotgun (WGS) entry which is preliminary data.</text>
</comment>
<keyword evidence="13" id="KW-1185">Reference proteome</keyword>
<dbReference type="PANTHER" id="PTHR30329:SF20">
    <property type="entry name" value="EXPORTED PROTEIN"/>
    <property type="match status" value="1"/>
</dbReference>
<evidence type="ECO:0000256" key="7">
    <source>
        <dbReference type="ARBA" id="ARBA00023136"/>
    </source>
</evidence>
<dbReference type="InterPro" id="IPR006665">
    <property type="entry name" value="OmpA-like"/>
</dbReference>
<evidence type="ECO:0000256" key="1">
    <source>
        <dbReference type="ARBA" id="ARBA00004162"/>
    </source>
</evidence>
<dbReference type="Proteomes" id="UP000637720">
    <property type="component" value="Unassembled WGS sequence"/>
</dbReference>
<evidence type="ECO:0000256" key="8">
    <source>
        <dbReference type="PROSITE-ProRule" id="PRU00473"/>
    </source>
</evidence>
<evidence type="ECO:0000256" key="5">
    <source>
        <dbReference type="ARBA" id="ARBA00022692"/>
    </source>
</evidence>
<feature type="transmembrane region" description="Helical" evidence="10">
    <location>
        <begin position="20"/>
        <end position="37"/>
    </location>
</feature>
<sequence>MRKRRAHEAHENHERWLITYADLITLLMIFFVVMYALSKLDQNKYAVFAQALQAEFRNADAILEAPSASAFQPTSPVDEAPTPRTGEGPDAIPSETKRHLLQRERELQQMQAELEKTIRAHGLEGRVSVANTPRGIVLRLNDLVLFELGKADLRPEALALLDELARLFSPIRGTISVEGHTDNIPIGPHSPFRDNWELSTARALSVVRYFTEVKGLDPRKFVAVGYGEYRPLVPNTSEQNRQKNRRVEIVILR</sequence>
<evidence type="ECO:0000256" key="3">
    <source>
        <dbReference type="ARBA" id="ARBA00008914"/>
    </source>
</evidence>
<dbReference type="PROSITE" id="PS51123">
    <property type="entry name" value="OMPA_2"/>
    <property type="match status" value="1"/>
</dbReference>
<keyword evidence="6 10" id="KW-1133">Transmembrane helix</keyword>
<dbReference type="InterPro" id="IPR050330">
    <property type="entry name" value="Bact_OuterMem_StrucFunc"/>
</dbReference>
<organism evidence="12 13">
    <name type="scientific">Calditerricola satsumensis</name>
    <dbReference type="NCBI Taxonomy" id="373054"/>
    <lineage>
        <taxon>Bacteria</taxon>
        <taxon>Bacillati</taxon>
        <taxon>Bacillota</taxon>
        <taxon>Bacilli</taxon>
        <taxon>Bacillales</taxon>
        <taxon>Bacillaceae</taxon>
        <taxon>Calditerricola</taxon>
    </lineage>
</organism>
<evidence type="ECO:0000256" key="4">
    <source>
        <dbReference type="ARBA" id="ARBA00022475"/>
    </source>
</evidence>
<dbReference type="AlphaFoldDB" id="A0A8J3BD77"/>
<feature type="region of interest" description="Disordered" evidence="9">
    <location>
        <begin position="68"/>
        <end position="93"/>
    </location>
</feature>
<dbReference type="SUPFAM" id="SSF103088">
    <property type="entry name" value="OmpA-like"/>
    <property type="match status" value="1"/>
</dbReference>
<dbReference type="InterPro" id="IPR006664">
    <property type="entry name" value="OMP_bac"/>
</dbReference>
<dbReference type="Pfam" id="PF13677">
    <property type="entry name" value="MotB_plug"/>
    <property type="match status" value="1"/>
</dbReference>
<evidence type="ECO:0000313" key="12">
    <source>
        <dbReference type="EMBL" id="GGJ99649.1"/>
    </source>
</evidence>
<keyword evidence="4" id="KW-1003">Cell membrane</keyword>
<dbReference type="GO" id="GO:0005886">
    <property type="term" value="C:plasma membrane"/>
    <property type="evidence" value="ECO:0007669"/>
    <property type="project" value="UniProtKB-SubCell"/>
</dbReference>
<accession>A0A8J3BD77</accession>
<dbReference type="RefSeq" id="WP_054670767.1">
    <property type="nucleotide sequence ID" value="NZ_BMOF01000020.1"/>
</dbReference>
<reference evidence="12" key="1">
    <citation type="journal article" date="2014" name="Int. J. Syst. Evol. Microbiol.">
        <title>Complete genome sequence of Corynebacterium casei LMG S-19264T (=DSM 44701T), isolated from a smear-ripened cheese.</title>
        <authorList>
            <consortium name="US DOE Joint Genome Institute (JGI-PGF)"/>
            <person name="Walter F."/>
            <person name="Albersmeier A."/>
            <person name="Kalinowski J."/>
            <person name="Ruckert C."/>
        </authorList>
    </citation>
    <scope>NUCLEOTIDE SEQUENCE</scope>
    <source>
        <strain evidence="12">JCM 14719</strain>
    </source>
</reference>
<comment type="similarity">
    <text evidence="3">Belongs to the MotB family.</text>
</comment>
<dbReference type="PANTHER" id="PTHR30329">
    <property type="entry name" value="STATOR ELEMENT OF FLAGELLAR MOTOR COMPLEX"/>
    <property type="match status" value="1"/>
</dbReference>
<evidence type="ECO:0000259" key="11">
    <source>
        <dbReference type="PROSITE" id="PS51123"/>
    </source>
</evidence>
<name>A0A8J3BD77_9BACI</name>
<dbReference type="CDD" id="cd07185">
    <property type="entry name" value="OmpA_C-like"/>
    <property type="match status" value="1"/>
</dbReference>
<dbReference type="InterPro" id="IPR036737">
    <property type="entry name" value="OmpA-like_sf"/>
</dbReference>
<dbReference type="Pfam" id="PF00691">
    <property type="entry name" value="OmpA"/>
    <property type="match status" value="1"/>
</dbReference>
<evidence type="ECO:0000313" key="13">
    <source>
        <dbReference type="Proteomes" id="UP000637720"/>
    </source>
</evidence>
<dbReference type="EMBL" id="BMOF01000020">
    <property type="protein sequence ID" value="GGJ99649.1"/>
    <property type="molecule type" value="Genomic_DNA"/>
</dbReference>
<comment type="subcellular location">
    <subcellularLocation>
        <location evidence="1">Cell membrane</location>
        <topology evidence="1">Single-pass membrane protein</topology>
    </subcellularLocation>
    <subcellularLocation>
        <location evidence="2">Cell outer membrane</location>
    </subcellularLocation>
</comment>
<keyword evidence="7 8" id="KW-0472">Membrane</keyword>
<evidence type="ECO:0000256" key="2">
    <source>
        <dbReference type="ARBA" id="ARBA00004442"/>
    </source>
</evidence>
<protein>
    <submittedName>
        <fullName evidence="12">Chemotaxis protein MotB</fullName>
    </submittedName>
</protein>
<dbReference type="GO" id="GO:0009279">
    <property type="term" value="C:cell outer membrane"/>
    <property type="evidence" value="ECO:0007669"/>
    <property type="project" value="UniProtKB-SubCell"/>
</dbReference>
<reference evidence="12" key="2">
    <citation type="submission" date="2020-09" db="EMBL/GenBank/DDBJ databases">
        <authorList>
            <person name="Sun Q."/>
            <person name="Ohkuma M."/>
        </authorList>
    </citation>
    <scope>NUCLEOTIDE SEQUENCE</scope>
    <source>
        <strain evidence="12">JCM 14719</strain>
    </source>
</reference>
<gene>
    <name evidence="12" type="ORF">GCM10007043_12120</name>
</gene>
<keyword evidence="5 10" id="KW-0812">Transmembrane</keyword>
<evidence type="ECO:0000256" key="6">
    <source>
        <dbReference type="ARBA" id="ARBA00022989"/>
    </source>
</evidence>
<dbReference type="PRINTS" id="PR01021">
    <property type="entry name" value="OMPADOMAIN"/>
</dbReference>
<dbReference type="InterPro" id="IPR025713">
    <property type="entry name" value="MotB-like_N_dom"/>
</dbReference>
<dbReference type="Gene3D" id="3.30.1330.60">
    <property type="entry name" value="OmpA-like domain"/>
    <property type="match status" value="1"/>
</dbReference>
<proteinExistence type="inferred from homology"/>